<keyword evidence="9 19" id="KW-0256">Endoplasmic reticulum</keyword>
<feature type="domain" description="C3H1-type" evidence="21">
    <location>
        <begin position="629"/>
        <end position="656"/>
    </location>
</feature>
<dbReference type="InterPro" id="IPR007290">
    <property type="entry name" value="Arv1"/>
</dbReference>
<dbReference type="Proteomes" id="UP000825438">
    <property type="component" value="Chromosome I"/>
</dbReference>
<keyword evidence="11 19" id="KW-1133">Transmembrane helix</keyword>
<comment type="function">
    <text evidence="19">Regulates also the sphingolipid metabolism.</text>
</comment>
<dbReference type="SMART" id="SM00493">
    <property type="entry name" value="TOPRIM"/>
    <property type="match status" value="1"/>
</dbReference>
<keyword evidence="14 19" id="KW-0443">Lipid metabolism</keyword>
<dbReference type="PROSITE" id="PS50103">
    <property type="entry name" value="ZF_C3H1"/>
    <property type="match status" value="1"/>
</dbReference>
<evidence type="ECO:0000256" key="4">
    <source>
        <dbReference type="ARBA" id="ARBA00009446"/>
    </source>
</evidence>
<evidence type="ECO:0000256" key="3">
    <source>
        <dbReference type="ARBA" id="ARBA00009187"/>
    </source>
</evidence>
<evidence type="ECO:0000256" key="1">
    <source>
        <dbReference type="ARBA" id="ARBA00000213"/>
    </source>
</evidence>
<comment type="similarity">
    <text evidence="4">Belongs to the type IA topoisomerase family.</text>
</comment>
<dbReference type="PANTHER" id="PTHR11390">
    <property type="entry name" value="PROKARYOTIC DNA TOPOISOMERASE"/>
    <property type="match status" value="1"/>
</dbReference>
<evidence type="ECO:0000256" key="11">
    <source>
        <dbReference type="ARBA" id="ARBA00022989"/>
    </source>
</evidence>
<keyword evidence="19" id="KW-0746">Sphingolipid metabolism</keyword>
<dbReference type="SMART" id="SM00437">
    <property type="entry name" value="TOP1Ac"/>
    <property type="match status" value="1"/>
</dbReference>
<dbReference type="InterPro" id="IPR034144">
    <property type="entry name" value="TOPRIM_TopoIII"/>
</dbReference>
<dbReference type="GO" id="GO:0003677">
    <property type="term" value="F:DNA binding"/>
    <property type="evidence" value="ECO:0007669"/>
    <property type="project" value="UniProtKB-KW"/>
</dbReference>
<dbReference type="InterPro" id="IPR013826">
    <property type="entry name" value="Topo_IA_cen_sub3"/>
</dbReference>
<keyword evidence="16 19" id="KW-0472">Membrane</keyword>
<dbReference type="PANTHER" id="PTHR11390:SF21">
    <property type="entry name" value="DNA TOPOISOMERASE 3-ALPHA"/>
    <property type="match status" value="1"/>
</dbReference>
<dbReference type="InterPro" id="IPR000571">
    <property type="entry name" value="Znf_CCCH"/>
</dbReference>
<feature type="compositionally biased region" description="Polar residues" evidence="20">
    <location>
        <begin position="979"/>
        <end position="1010"/>
    </location>
</feature>
<evidence type="ECO:0000256" key="20">
    <source>
        <dbReference type="SAM" id="MobiDB-lite"/>
    </source>
</evidence>
<dbReference type="FunFam" id="3.40.50.140:FF:000003">
    <property type="entry name" value="DNA topoisomerase"/>
    <property type="match status" value="1"/>
</dbReference>
<dbReference type="GO" id="GO:0035825">
    <property type="term" value="P:homologous recombination"/>
    <property type="evidence" value="ECO:0007669"/>
    <property type="project" value="UniProtKB-ARBA"/>
</dbReference>
<evidence type="ECO:0000256" key="14">
    <source>
        <dbReference type="ARBA" id="ARBA00023098"/>
    </source>
</evidence>
<evidence type="ECO:0000256" key="12">
    <source>
        <dbReference type="ARBA" id="ARBA00023029"/>
    </source>
</evidence>
<evidence type="ECO:0000259" key="23">
    <source>
        <dbReference type="PROSITE" id="PS52039"/>
    </source>
</evidence>
<dbReference type="PROSITE" id="PS50880">
    <property type="entry name" value="TOPRIM"/>
    <property type="match status" value="1"/>
</dbReference>
<feature type="transmembrane region" description="Helical" evidence="19">
    <location>
        <begin position="1467"/>
        <end position="1493"/>
    </location>
</feature>
<evidence type="ECO:0000256" key="8">
    <source>
        <dbReference type="ARBA" id="ARBA00022771"/>
    </source>
</evidence>
<evidence type="ECO:0000256" key="9">
    <source>
        <dbReference type="ARBA" id="ARBA00022824"/>
    </source>
</evidence>
<dbReference type="CDD" id="cd00186">
    <property type="entry name" value="TOP1Ac"/>
    <property type="match status" value="1"/>
</dbReference>
<dbReference type="InterPro" id="IPR023405">
    <property type="entry name" value="Topo_IA_core_domain"/>
</dbReference>
<feature type="compositionally biased region" description="Polar residues" evidence="20">
    <location>
        <begin position="836"/>
        <end position="918"/>
    </location>
</feature>
<dbReference type="FunFam" id="1.10.290.10:FF:000001">
    <property type="entry name" value="DNA topoisomerase"/>
    <property type="match status" value="1"/>
</dbReference>
<keyword evidence="10 18" id="KW-0862">Zinc</keyword>
<keyword evidence="12" id="KW-0799">Topoisomerase</keyword>
<dbReference type="InterPro" id="IPR013825">
    <property type="entry name" value="Topo_IA_cen_sub2"/>
</dbReference>
<dbReference type="Gene3D" id="1.10.290.10">
    <property type="entry name" value="Topoisomerase I, domain 4"/>
    <property type="match status" value="1"/>
</dbReference>
<dbReference type="InterPro" id="IPR006171">
    <property type="entry name" value="TOPRIM_dom"/>
</dbReference>
<dbReference type="GO" id="GO:0097036">
    <property type="term" value="P:regulation of plasma membrane sterol distribution"/>
    <property type="evidence" value="ECO:0007669"/>
    <property type="project" value="UniProtKB-UniRule"/>
</dbReference>
<evidence type="ECO:0000259" key="21">
    <source>
        <dbReference type="PROSITE" id="PS50103"/>
    </source>
</evidence>
<feature type="region of interest" description="Disordered" evidence="20">
    <location>
        <begin position="972"/>
        <end position="1270"/>
    </location>
</feature>
<dbReference type="GO" id="GO:0006281">
    <property type="term" value="P:DNA repair"/>
    <property type="evidence" value="ECO:0007669"/>
    <property type="project" value="TreeGrafter"/>
</dbReference>
<dbReference type="GO" id="GO:0006265">
    <property type="term" value="P:DNA topological change"/>
    <property type="evidence" value="ECO:0007669"/>
    <property type="project" value="InterPro"/>
</dbReference>
<dbReference type="PROSITE" id="PS00396">
    <property type="entry name" value="TOPO_IA_1"/>
    <property type="match status" value="1"/>
</dbReference>
<dbReference type="Gene3D" id="2.70.20.10">
    <property type="entry name" value="Topoisomerase I, domain 3"/>
    <property type="match status" value="1"/>
</dbReference>
<evidence type="ECO:0000256" key="7">
    <source>
        <dbReference type="ARBA" id="ARBA00022723"/>
    </source>
</evidence>
<feature type="transmembrane region" description="Helical" evidence="19">
    <location>
        <begin position="1516"/>
        <end position="1538"/>
    </location>
</feature>
<dbReference type="GO" id="GO:0003917">
    <property type="term" value="F:DNA topoisomerase type I (single strand cut, ATP-independent) activity"/>
    <property type="evidence" value="ECO:0007669"/>
    <property type="project" value="UniProtKB-EC"/>
</dbReference>
<dbReference type="InterPro" id="IPR013824">
    <property type="entry name" value="Topo_IA_cen_sub1"/>
</dbReference>
<keyword evidence="15" id="KW-0238">DNA-binding</keyword>
<keyword evidence="5 19" id="KW-0813">Transport</keyword>
<dbReference type="InterPro" id="IPR003602">
    <property type="entry name" value="Topo_IA_DNA-bd_dom"/>
</dbReference>
<keyword evidence="6 19" id="KW-0812">Transmembrane</keyword>
<sequence>MRVLCVAEKNSIAKEVAKILSGGRARPRNSLYKYVKNYDFQYTFQGLGPCDVTMTAVAGHVLTTDFGPEYAWGKCPPGRLFDAPFLTKPPPDRDQRAGISKNIIREARNADRLMIWTDCDREGEYIGWEIMSVAQGANPRLNLQTTWRAQFSHLEPQHIVAAANNPKALDMKLVAAVECRTEFDLRVGTSFTRFLTNIYKSKRLVGEKEVVSYGTCQFPTLSFVVDRYVRVRNFRPEPFWSIDLAVTKNGQKVNFSWSRNHLFDRMFVYVIYAQLLEGPQKPRIVGVSTKPTSHYKPLPLTTVDLQKCCSRYFKMSAKAALDAAESLYTAGYISYPRTETDQFPAKLDLKGYITKQTSSSDWGTHATRLLQGSFRPPRGGKHDDKAHPPIYPVKSASLDTLRPDQRKVYEFVVRRFLACCSDDARGLQTKVDLQWRSERFTASGLQVTERNFLDVYPYSDWKSSAQLPEFAEGEEVTPSSCKVKEGKTSPPNYMTEAELIALMDANGIGTDATIADHVEKIAQRNYVTRRKIGKSEVFIPTSLGISLIDAFDAILIDRISLSKPFLRRAMEGFLQKISRGEITKQDVISQLLPLYKEAFMESNQKGHVISDTFIQTSRGFPSLKVRSTMPPKQVCKYYQQGNCRYGNSCKFLHSEPVNAGLKAFQERNPADVAKIIQADLKELKDFQIRPALTTYGVNEYTANSLIEGRDMSFEELRLKYMEAAATNTLDAYNKDLELRQKDMEYCINEIKSKDSLAARYQQVGMTRKDQLKPFIPKTLEQSMNDLRNNHSGFGASSGFGSANSNSGFGSTNSNSGFGSSGFGSSGFGNSGAFGSQTTSPFGQQNTQSSAFGNQNSVGAFGNQSTGGAFGNQSTGGAFGNQSTGGAFGSQKTGGAFGNQNTGSAFGSQNTGGVFGNQNSKSAFGSSSNGTSGGAFGSSGFGSSGFGSTTSNNASGSAFGTSGFSNNTSGNPSGFGGAFGSQNTKGAFGSQITSTDTKPFGSSSAGENKSAQQSTQQGTGFGSSGFGQSGFGQSGFGQSGFGQSGFGQSGFGQSGFGQSGFGQSGFGQSGFGKPAFGSSSGQSAFGSANQSTTTSGFGQSGFGTSAENKPSPFGQATESKGSPFGQRSETKASPFGQTTETKASSFGQSAPSTASSFGQFGQAKASTASTSSSSTFGQSALGNTTSEQTTSSPFGQSSSKPVQTSTQNPFAATKQPGSTSSSNPSSQSTQAGLGAFGGFSSTSASEDISSPFKRDSQTPEALASSSNKASDLVPPAFHDPMFELGVIPECPPPKSNHGMICVECTNPDIKQLFTEFKSKYIQMTVCPKCGKLADKYIEFDYVILFLDVLLLKPQAYRHLAFNVVEESLFFITDDIPFFERYKKLLRYATLTILFEVYLNWAYEERNDIHSVIVAQILQKPIPLQYMFFIFQQLAERIVLCVLIDKLLRTFAGWGRNPNRNLPEKFHRGYFVSVLLSTVFMSLSIKCIPIIMLIWPYDNPQVASVVVDILGLANTIEALRLIVGSSYISISTIVIVATLVSNLFRKLAVSLLLTAFTEHRFSYLFASELWPWLKLVRF</sequence>
<dbReference type="SUPFAM" id="SSF56712">
    <property type="entry name" value="Prokaryotic type I DNA topoisomerase"/>
    <property type="match status" value="1"/>
</dbReference>
<evidence type="ECO:0000259" key="22">
    <source>
        <dbReference type="PROSITE" id="PS50880"/>
    </source>
</evidence>
<evidence type="ECO:0000256" key="17">
    <source>
        <dbReference type="ARBA" id="ARBA00023235"/>
    </source>
</evidence>
<feature type="compositionally biased region" description="Low complexity" evidence="20">
    <location>
        <begin position="1164"/>
        <end position="1174"/>
    </location>
</feature>
<keyword evidence="13 19" id="KW-0445">Lipid transport</keyword>
<gene>
    <name evidence="24" type="ORF">CA7LBN_000299</name>
</gene>
<feature type="compositionally biased region" description="Low complexity" evidence="20">
    <location>
        <begin position="1217"/>
        <end position="1244"/>
    </location>
</feature>
<dbReference type="GO" id="GO:0008270">
    <property type="term" value="F:zinc ion binding"/>
    <property type="evidence" value="ECO:0007669"/>
    <property type="project" value="UniProtKB-KW"/>
</dbReference>
<dbReference type="InterPro" id="IPR023406">
    <property type="entry name" value="Topo_IA_AS"/>
</dbReference>
<protein>
    <recommendedName>
        <fullName evidence="19">Protein ARV</fullName>
    </recommendedName>
</protein>
<evidence type="ECO:0000256" key="6">
    <source>
        <dbReference type="ARBA" id="ARBA00022692"/>
    </source>
</evidence>
<dbReference type="CDD" id="cd03362">
    <property type="entry name" value="TOPRIM_TopoIA_TopoIII"/>
    <property type="match status" value="1"/>
</dbReference>
<dbReference type="GO" id="GO:0000139">
    <property type="term" value="C:Golgi membrane"/>
    <property type="evidence" value="ECO:0007669"/>
    <property type="project" value="UniProtKB-SubCell"/>
</dbReference>
<feature type="compositionally biased region" description="Polar residues" evidence="20">
    <location>
        <begin position="1134"/>
        <end position="1158"/>
    </location>
</feature>
<dbReference type="Gene3D" id="1.10.460.10">
    <property type="entry name" value="Topoisomerase I, domain 2"/>
    <property type="match status" value="1"/>
</dbReference>
<accession>A0A8F3AFT5</accession>
<dbReference type="PROSITE" id="PS52039">
    <property type="entry name" value="TOPO_IA_2"/>
    <property type="match status" value="1"/>
</dbReference>
<evidence type="ECO:0000256" key="5">
    <source>
        <dbReference type="ARBA" id="ARBA00022448"/>
    </source>
</evidence>
<evidence type="ECO:0000256" key="19">
    <source>
        <dbReference type="RuleBase" id="RU368065"/>
    </source>
</evidence>
<evidence type="ECO:0000256" key="2">
    <source>
        <dbReference type="ARBA" id="ARBA00004477"/>
    </source>
</evidence>
<dbReference type="Pfam" id="PF04161">
    <property type="entry name" value="Arv1"/>
    <property type="match status" value="1"/>
</dbReference>
<evidence type="ECO:0000256" key="13">
    <source>
        <dbReference type="ARBA" id="ARBA00023055"/>
    </source>
</evidence>
<comment type="subcellular location">
    <subcellularLocation>
        <location evidence="2 19">Endoplasmic reticulum membrane</location>
        <topology evidence="2 19">Multi-pass membrane protein</topology>
    </subcellularLocation>
    <subcellularLocation>
        <location evidence="19">Golgi apparatus membrane</location>
        <topology evidence="19">Multi-pass membrane protein</topology>
    </subcellularLocation>
</comment>
<evidence type="ECO:0000256" key="16">
    <source>
        <dbReference type="ARBA" id="ARBA00023136"/>
    </source>
</evidence>
<dbReference type="InterPro" id="IPR036855">
    <property type="entry name" value="Znf_CCCH_sf"/>
</dbReference>
<comment type="function">
    <text evidence="19">Mediator of sterol homeostasis involved in sterol uptake, trafficking and distribution into membranes.</text>
</comment>
<dbReference type="SMART" id="SM00356">
    <property type="entry name" value="ZnF_C3H1"/>
    <property type="match status" value="1"/>
</dbReference>
<name>A0A8F3AFT5_CANAR</name>
<keyword evidence="17" id="KW-0413">Isomerase</keyword>
<dbReference type="Pfam" id="PF18044">
    <property type="entry name" value="zf-CCCH_4"/>
    <property type="match status" value="1"/>
</dbReference>
<dbReference type="SMART" id="SM00436">
    <property type="entry name" value="TOP1Bc"/>
    <property type="match status" value="1"/>
</dbReference>
<dbReference type="Gene3D" id="4.10.1000.10">
    <property type="entry name" value="Zinc finger, CCCH-type"/>
    <property type="match status" value="1"/>
</dbReference>
<evidence type="ECO:0000256" key="15">
    <source>
        <dbReference type="ARBA" id="ARBA00023125"/>
    </source>
</evidence>
<evidence type="ECO:0000256" key="18">
    <source>
        <dbReference type="PROSITE-ProRule" id="PRU00723"/>
    </source>
</evidence>
<dbReference type="SUPFAM" id="SSF90229">
    <property type="entry name" value="CCCH zinc finger"/>
    <property type="match status" value="1"/>
</dbReference>
<keyword evidence="8 18" id="KW-0863">Zinc-finger</keyword>
<dbReference type="Gene3D" id="3.40.50.140">
    <property type="match status" value="1"/>
</dbReference>
<dbReference type="GO" id="GO:0005789">
    <property type="term" value="C:endoplasmic reticulum membrane"/>
    <property type="evidence" value="ECO:0007669"/>
    <property type="project" value="UniProtKB-SubCell"/>
</dbReference>
<dbReference type="GO" id="GO:0032366">
    <property type="term" value="P:intracellular sterol transport"/>
    <property type="evidence" value="ECO:0007669"/>
    <property type="project" value="UniProtKB-UniRule"/>
</dbReference>
<dbReference type="InterPro" id="IPR003601">
    <property type="entry name" value="Topo_IA_2"/>
</dbReference>
<reference evidence="24" key="1">
    <citation type="submission" date="2021-06" db="EMBL/GenBank/DDBJ databases">
        <title>Candida auris outbreak in lebanese hospital.</title>
        <authorList>
            <person name="Finianos M."/>
        </authorList>
    </citation>
    <scope>NUCLEOTIDE SEQUENCE</scope>
    <source>
        <strain evidence="24">CA7LBN</strain>
    </source>
</reference>
<dbReference type="PRINTS" id="PR00417">
    <property type="entry name" value="PRTPISMRASEI"/>
</dbReference>
<feature type="zinc finger region" description="C3H1-type" evidence="18">
    <location>
        <begin position="629"/>
        <end position="656"/>
    </location>
</feature>
<dbReference type="GO" id="GO:0005634">
    <property type="term" value="C:nucleus"/>
    <property type="evidence" value="ECO:0007669"/>
    <property type="project" value="TreeGrafter"/>
</dbReference>
<dbReference type="GO" id="GO:0031422">
    <property type="term" value="C:RecQ family helicase-topoisomerase III complex"/>
    <property type="evidence" value="ECO:0007669"/>
    <property type="project" value="TreeGrafter"/>
</dbReference>
<dbReference type="InterPro" id="IPR041367">
    <property type="entry name" value="Znf-CCCH_4"/>
</dbReference>
<dbReference type="InterPro" id="IPR013497">
    <property type="entry name" value="Topo_IA_cen"/>
</dbReference>
<dbReference type="InterPro" id="IPR000380">
    <property type="entry name" value="Topo_IA"/>
</dbReference>
<evidence type="ECO:0000256" key="10">
    <source>
        <dbReference type="ARBA" id="ARBA00022833"/>
    </source>
</evidence>
<organism evidence="24">
    <name type="scientific">Candidozyma auris</name>
    <name type="common">Yeast</name>
    <name type="synonym">Candida auris</name>
    <dbReference type="NCBI Taxonomy" id="498019"/>
    <lineage>
        <taxon>Eukaryota</taxon>
        <taxon>Fungi</taxon>
        <taxon>Dikarya</taxon>
        <taxon>Ascomycota</taxon>
        <taxon>Saccharomycotina</taxon>
        <taxon>Pichiomycetes</taxon>
        <taxon>Metschnikowiaceae</taxon>
        <taxon>Candidozyma</taxon>
    </lineage>
</organism>
<feature type="domain" description="Toprim" evidence="22">
    <location>
        <begin position="2"/>
        <end position="156"/>
    </location>
</feature>
<feature type="compositionally biased region" description="Polar residues" evidence="20">
    <location>
        <begin position="1175"/>
        <end position="1209"/>
    </location>
</feature>
<dbReference type="Pfam" id="PF01131">
    <property type="entry name" value="Topoisom_bac"/>
    <property type="match status" value="1"/>
</dbReference>
<dbReference type="GO" id="GO:0006665">
    <property type="term" value="P:sphingolipid metabolic process"/>
    <property type="evidence" value="ECO:0007669"/>
    <property type="project" value="UniProtKB-UniRule"/>
</dbReference>
<feature type="region of interest" description="Disordered" evidence="20">
    <location>
        <begin position="833"/>
        <end position="918"/>
    </location>
</feature>
<feature type="compositionally biased region" description="Low complexity" evidence="20">
    <location>
        <begin position="1070"/>
        <end position="1104"/>
    </location>
</feature>
<comment type="similarity">
    <text evidence="3 19">Belongs to the ARV1 family.</text>
</comment>
<dbReference type="GO" id="GO:0016125">
    <property type="term" value="P:sterol metabolic process"/>
    <property type="evidence" value="ECO:0007669"/>
    <property type="project" value="UniProtKB-UniRule"/>
</dbReference>
<comment type="caution">
    <text evidence="19">Lacks conserved residue(s) required for the propagation of feature annotation.</text>
</comment>
<evidence type="ECO:0000313" key="24">
    <source>
        <dbReference type="EMBL" id="QWW21553.1"/>
    </source>
</evidence>
<dbReference type="Pfam" id="PF01751">
    <property type="entry name" value="Toprim"/>
    <property type="match status" value="1"/>
</dbReference>
<feature type="domain" description="Topo IA-type catalytic" evidence="23">
    <location>
        <begin position="170"/>
        <end position="599"/>
    </location>
</feature>
<feature type="compositionally biased region" description="Gly residues" evidence="20">
    <location>
        <begin position="1018"/>
        <end position="1069"/>
    </location>
</feature>
<dbReference type="EMBL" id="CP076749">
    <property type="protein sequence ID" value="QWW21553.1"/>
    <property type="molecule type" value="Genomic_DNA"/>
</dbReference>
<comment type="catalytic activity">
    <reaction evidence="1">
        <text>ATP-independent breakage of single-stranded DNA, followed by passage and rejoining.</text>
        <dbReference type="EC" id="5.6.2.1"/>
    </reaction>
</comment>
<keyword evidence="7 18" id="KW-0479">Metal-binding</keyword>
<proteinExistence type="inferred from homology"/>
<keyword evidence="19" id="KW-0333">Golgi apparatus</keyword>